<dbReference type="Pfam" id="PF01030">
    <property type="entry name" value="Recep_L_domain"/>
    <property type="match status" value="2"/>
</dbReference>
<evidence type="ECO:0000313" key="18">
    <source>
        <dbReference type="Proteomes" id="UP001353858"/>
    </source>
</evidence>
<evidence type="ECO:0000313" key="17">
    <source>
        <dbReference type="EMBL" id="KAK4886760.1"/>
    </source>
</evidence>
<keyword evidence="13" id="KW-0325">Glycoprotein</keyword>
<accession>A0AAN7QBE2</accession>
<evidence type="ECO:0000256" key="14">
    <source>
        <dbReference type="ARBA" id="ARBA00051243"/>
    </source>
</evidence>
<keyword evidence="11" id="KW-0829">Tyrosine-protein kinase</keyword>
<evidence type="ECO:0000256" key="12">
    <source>
        <dbReference type="ARBA" id="ARBA00023170"/>
    </source>
</evidence>
<dbReference type="SUPFAM" id="SSF57184">
    <property type="entry name" value="Growth factor receptor domain"/>
    <property type="match status" value="1"/>
</dbReference>
<protein>
    <recommendedName>
        <fullName evidence="2">receptor protein-tyrosine kinase</fullName>
        <ecNumber evidence="2">2.7.10.1</ecNumber>
    </recommendedName>
</protein>
<dbReference type="InterPro" id="IPR009030">
    <property type="entry name" value="Growth_fac_rcpt_cys_sf"/>
</dbReference>
<keyword evidence="9" id="KW-1133">Transmembrane helix</keyword>
<evidence type="ECO:0000256" key="9">
    <source>
        <dbReference type="ARBA" id="ARBA00022989"/>
    </source>
</evidence>
<evidence type="ECO:0000256" key="4">
    <source>
        <dbReference type="ARBA" id="ARBA00022679"/>
    </source>
</evidence>
<dbReference type="GO" id="GO:0016020">
    <property type="term" value="C:membrane"/>
    <property type="evidence" value="ECO:0007669"/>
    <property type="project" value="UniProtKB-SubCell"/>
</dbReference>
<evidence type="ECO:0000256" key="7">
    <source>
        <dbReference type="ARBA" id="ARBA00022777"/>
    </source>
</evidence>
<dbReference type="SUPFAM" id="SSF52058">
    <property type="entry name" value="L domain-like"/>
    <property type="match status" value="2"/>
</dbReference>
<dbReference type="SUPFAM" id="SSF49265">
    <property type="entry name" value="Fibronectin type III"/>
    <property type="match status" value="1"/>
</dbReference>
<dbReference type="InterPro" id="IPR006211">
    <property type="entry name" value="Furin-like_Cys-rich_dom"/>
</dbReference>
<comment type="caution">
    <text evidence="17">The sequence shown here is derived from an EMBL/GenBank/DDBJ whole genome shotgun (WGS) entry which is preliminary data.</text>
</comment>
<keyword evidence="4" id="KW-0808">Transferase</keyword>
<dbReference type="EMBL" id="JARPUR010000001">
    <property type="protein sequence ID" value="KAK4886760.1"/>
    <property type="molecule type" value="Genomic_DNA"/>
</dbReference>
<evidence type="ECO:0000256" key="11">
    <source>
        <dbReference type="ARBA" id="ARBA00023137"/>
    </source>
</evidence>
<evidence type="ECO:0000256" key="1">
    <source>
        <dbReference type="ARBA" id="ARBA00004479"/>
    </source>
</evidence>
<keyword evidence="15" id="KW-0732">Signal</keyword>
<keyword evidence="8" id="KW-0067">ATP-binding</keyword>
<dbReference type="Gene3D" id="2.10.220.10">
    <property type="entry name" value="Hormone Receptor, Insulin-like Growth Factor Receptor 1, Chain A, domain 2"/>
    <property type="match status" value="1"/>
</dbReference>
<dbReference type="GO" id="GO:0005524">
    <property type="term" value="F:ATP binding"/>
    <property type="evidence" value="ECO:0007669"/>
    <property type="project" value="UniProtKB-KW"/>
</dbReference>
<dbReference type="EC" id="2.7.10.1" evidence="2"/>
<evidence type="ECO:0000256" key="3">
    <source>
        <dbReference type="ARBA" id="ARBA00022553"/>
    </source>
</evidence>
<evidence type="ECO:0000259" key="16">
    <source>
        <dbReference type="PROSITE" id="PS50853"/>
    </source>
</evidence>
<dbReference type="GO" id="GO:0004714">
    <property type="term" value="F:transmembrane receptor protein tyrosine kinase activity"/>
    <property type="evidence" value="ECO:0007669"/>
    <property type="project" value="UniProtKB-EC"/>
</dbReference>
<comment type="subcellular location">
    <subcellularLocation>
        <location evidence="1">Membrane</location>
        <topology evidence="1">Single-pass type I membrane protein</topology>
    </subcellularLocation>
</comment>
<keyword evidence="18" id="KW-1185">Reference proteome</keyword>
<dbReference type="InterPro" id="IPR000494">
    <property type="entry name" value="Rcpt_L-dom"/>
</dbReference>
<evidence type="ECO:0000256" key="15">
    <source>
        <dbReference type="SAM" id="SignalP"/>
    </source>
</evidence>
<evidence type="ECO:0000256" key="5">
    <source>
        <dbReference type="ARBA" id="ARBA00022692"/>
    </source>
</evidence>
<keyword evidence="5" id="KW-0812">Transmembrane</keyword>
<evidence type="ECO:0000256" key="8">
    <source>
        <dbReference type="ARBA" id="ARBA00022840"/>
    </source>
</evidence>
<proteinExistence type="predicted"/>
<gene>
    <name evidence="17" type="ORF">RN001_003031</name>
</gene>
<dbReference type="InterPro" id="IPR036941">
    <property type="entry name" value="Rcpt_L-dom_sf"/>
</dbReference>
<dbReference type="CDD" id="cd00064">
    <property type="entry name" value="FU"/>
    <property type="match status" value="1"/>
</dbReference>
<evidence type="ECO:0000256" key="10">
    <source>
        <dbReference type="ARBA" id="ARBA00023136"/>
    </source>
</evidence>
<keyword evidence="12" id="KW-0675">Receptor</keyword>
<feature type="domain" description="Fibronectin type-III" evidence="16">
    <location>
        <begin position="437"/>
        <end position="545"/>
    </location>
</feature>
<dbReference type="InterPro" id="IPR013783">
    <property type="entry name" value="Ig-like_fold"/>
</dbReference>
<sequence length="674" mass="77135">MLRQCLIVVICGICILPLLARLCEEVRVFNTVSEFEPNLRGCTVIIGFLKIVMEKAKIHEYENISFPELTEIRGFLLLYRVYGLTSLGKLFPNLSVIRGTTLLTDYSFVLRDVPHLQEIGLRNLKYIARGSTRIEGCPNLCYVNTVNWTAISNPSHRLDYYATNDYCHSCPTECNGYCWNENYCQAMEVDNCDSECYGCSEPRNSYRCYACKNFLDNTQCVKRCPHSKILHSSVGHCVTEQECPTLLNGTWWSFEGQCVNNCPSNYQQVSEKEGWCAYCGNNCIKTCNGMLVDTLEAAQELVGCTHILGSLSIRVFSKSAADELEESLGMIEEIDGYLKIYRSYPITSLEFMRKLRVIHGKELDNRRHSFIVFENQNLHKLWDWDNFKLTIKNGTFSFHYNPMLCLKEIERLREITGIEYSSIDVSSFSNGDKTACNEIDLSFFIQNISSRSITLTWNKFKVSVNQTVIGYLLYYIEDPLGNMTVYDESDDCGSYGWDSIFVTNHFKKIDGLQPFTKYAYYIKTYTSPPSIGGQTVIHYFTTLSDNPSIPVNIQTTSLNSTSIFLIWKPPKYTNGILNFYQLGVIPQKDNYDVLSKRNYCINPHIQYHTDQLVEPTVDNWSNSSGNLTCCNNKKEEVSLELFEDFCQLLEPYNIIFKVNGCGGFGIKIHSQNST</sequence>
<keyword evidence="10" id="KW-0472">Membrane</keyword>
<evidence type="ECO:0000256" key="13">
    <source>
        <dbReference type="ARBA" id="ARBA00023180"/>
    </source>
</evidence>
<feature type="chain" id="PRO_5043012158" description="receptor protein-tyrosine kinase" evidence="15">
    <location>
        <begin position="21"/>
        <end position="674"/>
    </location>
</feature>
<dbReference type="Proteomes" id="UP001353858">
    <property type="component" value="Unassembled WGS sequence"/>
</dbReference>
<dbReference type="InterPro" id="IPR036116">
    <property type="entry name" value="FN3_sf"/>
</dbReference>
<dbReference type="Gene3D" id="3.80.20.20">
    <property type="entry name" value="Receptor L-domain"/>
    <property type="match status" value="2"/>
</dbReference>
<evidence type="ECO:0000256" key="6">
    <source>
        <dbReference type="ARBA" id="ARBA00022741"/>
    </source>
</evidence>
<dbReference type="CDD" id="cd00063">
    <property type="entry name" value="FN3"/>
    <property type="match status" value="2"/>
</dbReference>
<dbReference type="Gene3D" id="2.60.40.10">
    <property type="entry name" value="Immunoglobulins"/>
    <property type="match status" value="2"/>
</dbReference>
<comment type="catalytic activity">
    <reaction evidence="14">
        <text>L-tyrosyl-[protein] + ATP = O-phospho-L-tyrosyl-[protein] + ADP + H(+)</text>
        <dbReference type="Rhea" id="RHEA:10596"/>
        <dbReference type="Rhea" id="RHEA-COMP:10136"/>
        <dbReference type="Rhea" id="RHEA-COMP:20101"/>
        <dbReference type="ChEBI" id="CHEBI:15378"/>
        <dbReference type="ChEBI" id="CHEBI:30616"/>
        <dbReference type="ChEBI" id="CHEBI:46858"/>
        <dbReference type="ChEBI" id="CHEBI:61978"/>
        <dbReference type="ChEBI" id="CHEBI:456216"/>
        <dbReference type="EC" id="2.7.10.1"/>
    </reaction>
</comment>
<dbReference type="InterPro" id="IPR006212">
    <property type="entry name" value="Furin_repeat"/>
</dbReference>
<dbReference type="Pfam" id="PF00757">
    <property type="entry name" value="Furin-like"/>
    <property type="match status" value="1"/>
</dbReference>
<dbReference type="InterPro" id="IPR003961">
    <property type="entry name" value="FN3_dom"/>
</dbReference>
<keyword evidence="6" id="KW-0547">Nucleotide-binding</keyword>
<keyword evidence="3" id="KW-0597">Phosphoprotein</keyword>
<organism evidence="17 18">
    <name type="scientific">Aquatica leii</name>
    <dbReference type="NCBI Taxonomy" id="1421715"/>
    <lineage>
        <taxon>Eukaryota</taxon>
        <taxon>Metazoa</taxon>
        <taxon>Ecdysozoa</taxon>
        <taxon>Arthropoda</taxon>
        <taxon>Hexapoda</taxon>
        <taxon>Insecta</taxon>
        <taxon>Pterygota</taxon>
        <taxon>Neoptera</taxon>
        <taxon>Endopterygota</taxon>
        <taxon>Coleoptera</taxon>
        <taxon>Polyphaga</taxon>
        <taxon>Elateriformia</taxon>
        <taxon>Elateroidea</taxon>
        <taxon>Lampyridae</taxon>
        <taxon>Luciolinae</taxon>
        <taxon>Aquatica</taxon>
    </lineage>
</organism>
<dbReference type="SMART" id="SM00060">
    <property type="entry name" value="FN3"/>
    <property type="match status" value="2"/>
</dbReference>
<reference evidence="18" key="1">
    <citation type="submission" date="2023-01" db="EMBL/GenBank/DDBJ databases">
        <title>Key to firefly adult light organ development and bioluminescence: homeobox transcription factors regulate luciferase expression and transportation to peroxisome.</title>
        <authorList>
            <person name="Fu X."/>
        </authorList>
    </citation>
    <scope>NUCLEOTIDE SEQUENCE [LARGE SCALE GENOMIC DNA]</scope>
</reference>
<keyword evidence="7" id="KW-0418">Kinase</keyword>
<name>A0AAN7QBE2_9COLE</name>
<dbReference type="FunFam" id="3.80.20.20:FF:000001">
    <property type="entry name" value="Tyrosine-protein kinase receptor"/>
    <property type="match status" value="1"/>
</dbReference>
<dbReference type="PROSITE" id="PS50853">
    <property type="entry name" value="FN3"/>
    <property type="match status" value="1"/>
</dbReference>
<feature type="signal peptide" evidence="15">
    <location>
        <begin position="1"/>
        <end position="20"/>
    </location>
</feature>
<evidence type="ECO:0000256" key="2">
    <source>
        <dbReference type="ARBA" id="ARBA00011902"/>
    </source>
</evidence>
<dbReference type="AlphaFoldDB" id="A0AAN7QBE2"/>